<feature type="domain" description="DUF6950" evidence="1">
    <location>
        <begin position="1"/>
        <end position="130"/>
    </location>
</feature>
<evidence type="ECO:0000313" key="3">
    <source>
        <dbReference type="Proteomes" id="UP001589891"/>
    </source>
</evidence>
<name>A0ABV6SMI0_AZOPA</name>
<comment type="caution">
    <text evidence="2">The sequence shown here is derived from an EMBL/GenBank/DDBJ whole genome shotgun (WGS) entry which is preliminary data.</text>
</comment>
<protein>
    <submittedName>
        <fullName evidence="2">DUF6950 family protein</fullName>
    </submittedName>
</protein>
<evidence type="ECO:0000259" key="1">
    <source>
        <dbReference type="Pfam" id="PF22262"/>
    </source>
</evidence>
<gene>
    <name evidence="2" type="ORF">ACFFGX_14680</name>
</gene>
<dbReference type="Proteomes" id="UP001589891">
    <property type="component" value="Unassembled WGS sequence"/>
</dbReference>
<organism evidence="2 3">
    <name type="scientific">Azorhizophilus paspali</name>
    <name type="common">Azotobacter paspali</name>
    <dbReference type="NCBI Taxonomy" id="69963"/>
    <lineage>
        <taxon>Bacteria</taxon>
        <taxon>Pseudomonadati</taxon>
        <taxon>Pseudomonadota</taxon>
        <taxon>Gammaproteobacteria</taxon>
        <taxon>Pseudomonadales</taxon>
        <taxon>Pseudomonadaceae</taxon>
        <taxon>Azorhizophilus</taxon>
    </lineage>
</organism>
<proteinExistence type="predicted"/>
<sequence length="131" mass="14773">MRYRDWTARLGNTIKAATERPFSWGETDCCMFVADCCVAVCGTDPAANYRGTYDSEIGAKRALIKHGCVEDAMDAHFRRIDSRLAQRGDVALYESDDGRTMAVRWANDWWATAEAGVRRVNCSPSIVWRVE</sequence>
<keyword evidence="3" id="KW-1185">Reference proteome</keyword>
<reference evidence="2 3" key="1">
    <citation type="submission" date="2024-09" db="EMBL/GenBank/DDBJ databases">
        <authorList>
            <person name="Sun Q."/>
            <person name="Mori K."/>
        </authorList>
    </citation>
    <scope>NUCLEOTIDE SEQUENCE [LARGE SCALE GENOMIC DNA]</scope>
    <source>
        <strain evidence="2 3">NCAIM B.01794</strain>
    </source>
</reference>
<dbReference type="RefSeq" id="WP_376947126.1">
    <property type="nucleotide sequence ID" value="NZ_CP171449.1"/>
</dbReference>
<dbReference type="InterPro" id="IPR053802">
    <property type="entry name" value="DUF6950"/>
</dbReference>
<dbReference type="EMBL" id="JBHLSS010000094">
    <property type="protein sequence ID" value="MFC0710739.1"/>
    <property type="molecule type" value="Genomic_DNA"/>
</dbReference>
<dbReference type="Pfam" id="PF22262">
    <property type="entry name" value="DUF6950"/>
    <property type="match status" value="1"/>
</dbReference>
<accession>A0ABV6SMI0</accession>
<evidence type="ECO:0000313" key="2">
    <source>
        <dbReference type="EMBL" id="MFC0710739.1"/>
    </source>
</evidence>